<organism evidence="1 2">
    <name type="scientific">Acropora cervicornis</name>
    <name type="common">Staghorn coral</name>
    <dbReference type="NCBI Taxonomy" id="6130"/>
    <lineage>
        <taxon>Eukaryota</taxon>
        <taxon>Metazoa</taxon>
        <taxon>Cnidaria</taxon>
        <taxon>Anthozoa</taxon>
        <taxon>Hexacorallia</taxon>
        <taxon>Scleractinia</taxon>
        <taxon>Astrocoeniina</taxon>
        <taxon>Acroporidae</taxon>
        <taxon>Acropora</taxon>
    </lineage>
</organism>
<gene>
    <name evidence="1" type="ORF">P5673_009360</name>
</gene>
<comment type="caution">
    <text evidence="1">The sequence shown here is derived from an EMBL/GenBank/DDBJ whole genome shotgun (WGS) entry which is preliminary data.</text>
</comment>
<sequence length="241" mass="26769">MASIKIRCHTCLWEFATHRSLKNAENKGFCCNEETCCENKAACCGAQCCTDDAPCCKQGETPAYCNKDTMGCCGDIYGCVSPCPSQFDATGCQLSSPSLHDDLLDAPYALPDNIYRILRPDENPEGIMAEDPSAQKTVLSHVNCGRRPKYTSRTPKKGEKNGLPELRICKFEIDKLPTTCQILDLKTEENRDWYLRNAVCKNDAKASAEVLLRCAAPTACTVIDPPPKRDRKKFVDTKRKV</sequence>
<proteinExistence type="predicted"/>
<protein>
    <submittedName>
        <fullName evidence="1">Uncharacterized protein</fullName>
    </submittedName>
</protein>
<reference evidence="1" key="2">
    <citation type="journal article" date="2023" name="Science">
        <title>Genomic signatures of disease resistance in endangered staghorn corals.</title>
        <authorList>
            <person name="Vollmer S.V."/>
            <person name="Selwyn J.D."/>
            <person name="Despard B.A."/>
            <person name="Roesel C.L."/>
        </authorList>
    </citation>
    <scope>NUCLEOTIDE SEQUENCE</scope>
    <source>
        <strain evidence="1">K2</strain>
    </source>
</reference>
<reference evidence="1" key="1">
    <citation type="journal article" date="2023" name="G3 (Bethesda)">
        <title>Whole genome assembly and annotation of the endangered Caribbean coral Acropora cervicornis.</title>
        <authorList>
            <person name="Selwyn J.D."/>
            <person name="Vollmer S.V."/>
        </authorList>
    </citation>
    <scope>NUCLEOTIDE SEQUENCE</scope>
    <source>
        <strain evidence="1">K2</strain>
    </source>
</reference>
<evidence type="ECO:0000313" key="2">
    <source>
        <dbReference type="Proteomes" id="UP001249851"/>
    </source>
</evidence>
<dbReference type="EMBL" id="JARQWQ010000016">
    <property type="protein sequence ID" value="KAK2566689.1"/>
    <property type="molecule type" value="Genomic_DNA"/>
</dbReference>
<name>A0AAD9V9Z5_ACRCE</name>
<dbReference type="Proteomes" id="UP001249851">
    <property type="component" value="Unassembled WGS sequence"/>
</dbReference>
<evidence type="ECO:0000313" key="1">
    <source>
        <dbReference type="EMBL" id="KAK2566689.1"/>
    </source>
</evidence>
<accession>A0AAD9V9Z5</accession>
<keyword evidence="2" id="KW-1185">Reference proteome</keyword>
<dbReference type="AlphaFoldDB" id="A0AAD9V9Z5"/>